<dbReference type="AlphaFoldDB" id="A0A1W6LGX1"/>
<dbReference type="GO" id="GO:0016491">
    <property type="term" value="F:oxidoreductase activity"/>
    <property type="evidence" value="ECO:0007669"/>
    <property type="project" value="UniProtKB-KW"/>
</dbReference>
<feature type="domain" description="6-phosphogluconate dehydrogenase NADP-binding" evidence="4">
    <location>
        <begin position="13"/>
        <end position="173"/>
    </location>
</feature>
<dbReference type="RefSeq" id="WP_085753769.1">
    <property type="nucleotide sequence ID" value="NZ_BSPR01000017.1"/>
</dbReference>
<dbReference type="InterPro" id="IPR036291">
    <property type="entry name" value="NAD(P)-bd_dom_sf"/>
</dbReference>
<dbReference type="OrthoDB" id="9777604at2"/>
<evidence type="ECO:0000256" key="1">
    <source>
        <dbReference type="ARBA" id="ARBA00009080"/>
    </source>
</evidence>
<feature type="domain" description="3-hydroxyisobutyrate dehydrogenase-like NAD-binding" evidence="5">
    <location>
        <begin position="176"/>
        <end position="295"/>
    </location>
</feature>
<evidence type="ECO:0000313" key="7">
    <source>
        <dbReference type="Proteomes" id="UP000193427"/>
    </source>
</evidence>
<dbReference type="InterPro" id="IPR029154">
    <property type="entry name" value="HIBADH-like_NADP-bd"/>
</dbReference>
<dbReference type="Proteomes" id="UP000193427">
    <property type="component" value="Chromosome"/>
</dbReference>
<dbReference type="SUPFAM" id="SSF51735">
    <property type="entry name" value="NAD(P)-binding Rossmann-fold domains"/>
    <property type="match status" value="1"/>
</dbReference>
<dbReference type="Gene3D" id="1.10.1040.10">
    <property type="entry name" value="N-(1-d-carboxylethyl)-l-norvaline Dehydrogenase, domain 2"/>
    <property type="match status" value="1"/>
</dbReference>
<dbReference type="InterPro" id="IPR008927">
    <property type="entry name" value="6-PGluconate_DH-like_C_sf"/>
</dbReference>
<dbReference type="PANTHER" id="PTHR43060:SF15">
    <property type="entry name" value="3-HYDROXYISOBUTYRATE DEHYDROGENASE-LIKE 1, MITOCHONDRIAL-RELATED"/>
    <property type="match status" value="1"/>
</dbReference>
<dbReference type="InterPro" id="IPR013328">
    <property type="entry name" value="6PGD_dom2"/>
</dbReference>
<keyword evidence="3" id="KW-0520">NAD</keyword>
<proteinExistence type="inferred from homology"/>
<dbReference type="GO" id="GO:0051287">
    <property type="term" value="F:NAD binding"/>
    <property type="evidence" value="ECO:0007669"/>
    <property type="project" value="InterPro"/>
</dbReference>
<dbReference type="Pfam" id="PF14833">
    <property type="entry name" value="NAD_binding_11"/>
    <property type="match status" value="1"/>
</dbReference>
<organism evidence="6 7">
    <name type="scientific">Piscinibacter gummiphilus</name>
    <dbReference type="NCBI Taxonomy" id="946333"/>
    <lineage>
        <taxon>Bacteria</taxon>
        <taxon>Pseudomonadati</taxon>
        <taxon>Pseudomonadota</taxon>
        <taxon>Betaproteobacteria</taxon>
        <taxon>Burkholderiales</taxon>
        <taxon>Sphaerotilaceae</taxon>
        <taxon>Piscinibacter</taxon>
    </lineage>
</organism>
<evidence type="ECO:0000259" key="4">
    <source>
        <dbReference type="Pfam" id="PF03446"/>
    </source>
</evidence>
<keyword evidence="7" id="KW-1185">Reference proteome</keyword>
<evidence type="ECO:0000256" key="2">
    <source>
        <dbReference type="ARBA" id="ARBA00023002"/>
    </source>
</evidence>
<dbReference type="KEGG" id="rgu:A4W93_28085"/>
<dbReference type="PROSITE" id="PS00895">
    <property type="entry name" value="3_HYDROXYISOBUT_DH"/>
    <property type="match status" value="1"/>
</dbReference>
<evidence type="ECO:0000313" key="6">
    <source>
        <dbReference type="EMBL" id="ARN23447.1"/>
    </source>
</evidence>
<dbReference type="InterPro" id="IPR002204">
    <property type="entry name" value="3-OH-isobutyrate_DH-rel_CS"/>
</dbReference>
<gene>
    <name evidence="6" type="ORF">A4W93_28085</name>
</gene>
<dbReference type="PANTHER" id="PTHR43060">
    <property type="entry name" value="3-HYDROXYISOBUTYRATE DEHYDROGENASE-LIKE 1, MITOCHONDRIAL-RELATED"/>
    <property type="match status" value="1"/>
</dbReference>
<accession>A0A1W6LGX1</accession>
<dbReference type="GO" id="GO:0050661">
    <property type="term" value="F:NADP binding"/>
    <property type="evidence" value="ECO:0007669"/>
    <property type="project" value="InterPro"/>
</dbReference>
<dbReference type="SUPFAM" id="SSF48179">
    <property type="entry name" value="6-phosphogluconate dehydrogenase C-terminal domain-like"/>
    <property type="match status" value="1"/>
</dbReference>
<dbReference type="EMBL" id="CP015118">
    <property type="protein sequence ID" value="ARN23447.1"/>
    <property type="molecule type" value="Genomic_DNA"/>
</dbReference>
<evidence type="ECO:0000256" key="3">
    <source>
        <dbReference type="ARBA" id="ARBA00023027"/>
    </source>
</evidence>
<keyword evidence="2" id="KW-0560">Oxidoreductase</keyword>
<protein>
    <submittedName>
        <fullName evidence="6">Oxidoreductase</fullName>
    </submittedName>
</protein>
<dbReference type="GO" id="GO:0016054">
    <property type="term" value="P:organic acid catabolic process"/>
    <property type="evidence" value="ECO:0007669"/>
    <property type="project" value="UniProtKB-ARBA"/>
</dbReference>
<name>A0A1W6LGX1_9BURK</name>
<reference evidence="6 7" key="1">
    <citation type="submission" date="2016-04" db="EMBL/GenBank/DDBJ databases">
        <title>Complete genome sequence of natural rubber-degrading, novel Gram-negative bacterium, Rhizobacter gummiphilus strain NS21.</title>
        <authorList>
            <person name="Tabata M."/>
            <person name="Kasai D."/>
            <person name="Fukuda M."/>
        </authorList>
    </citation>
    <scope>NUCLEOTIDE SEQUENCE [LARGE SCALE GENOMIC DNA]</scope>
    <source>
        <strain evidence="6 7">NS21</strain>
    </source>
</reference>
<dbReference type="InterPro" id="IPR015815">
    <property type="entry name" value="HIBADH-related"/>
</dbReference>
<sequence length="297" mass="30834">MTTRSYDPVPSRRVAFLGLGVMGYPMAGHLARAGHQVTVYNRTAAKSAQWVAEHGGKSAATPQAAATGADIVFACVGNDNDLRHVTTGADGAFAGMAAGSIFVDHTTASAEVARELSAVARQRGFEFIDAPVSGGNLGAINGALTVMCGGDTKAFDTVRPIALAFSKAVTLLGESGAGQLAKMVNQICIAGLVQGLSEAIAFGQKAGLDMKAVLDVIGKGAAQSWQMDNRGPTMVEGKFDFGFAVDWMRKDLGLVLAEAQRNGARLPVTALVDQFYADVQALGGGRNDTSSLIRRLT</sequence>
<dbReference type="Gene3D" id="3.40.50.720">
    <property type="entry name" value="NAD(P)-binding Rossmann-like Domain"/>
    <property type="match status" value="1"/>
</dbReference>
<evidence type="ECO:0000259" key="5">
    <source>
        <dbReference type="Pfam" id="PF14833"/>
    </source>
</evidence>
<dbReference type="InterPro" id="IPR006115">
    <property type="entry name" value="6PGDH_NADP-bd"/>
</dbReference>
<comment type="similarity">
    <text evidence="1">Belongs to the HIBADH-related family.</text>
</comment>
<dbReference type="Pfam" id="PF03446">
    <property type="entry name" value="NAD_binding_2"/>
    <property type="match status" value="1"/>
</dbReference>
<dbReference type="STRING" id="946333.A4W93_28085"/>
<dbReference type="PIRSF" id="PIRSF000103">
    <property type="entry name" value="HIBADH"/>
    <property type="match status" value="1"/>
</dbReference>